<dbReference type="PANTHER" id="PTHR12202:SF0">
    <property type="entry name" value="ESF1 HOMOLOG"/>
    <property type="match status" value="1"/>
</dbReference>
<evidence type="ECO:0000256" key="5">
    <source>
        <dbReference type="SAM" id="MobiDB-lite"/>
    </source>
</evidence>
<evidence type="ECO:0000256" key="1">
    <source>
        <dbReference type="ARBA" id="ARBA00004604"/>
    </source>
</evidence>
<feature type="compositionally biased region" description="Acidic residues" evidence="5">
    <location>
        <begin position="107"/>
        <end position="122"/>
    </location>
</feature>
<feature type="compositionally biased region" description="Low complexity" evidence="5">
    <location>
        <begin position="186"/>
        <end position="201"/>
    </location>
</feature>
<feature type="compositionally biased region" description="Acidic residues" evidence="5">
    <location>
        <begin position="677"/>
        <end position="691"/>
    </location>
</feature>
<feature type="compositionally biased region" description="Basic and acidic residues" evidence="5">
    <location>
        <begin position="7"/>
        <end position="22"/>
    </location>
</feature>
<dbReference type="Pfam" id="PF25121">
    <property type="entry name" value="RRM_ESF1"/>
    <property type="match status" value="2"/>
</dbReference>
<evidence type="ECO:0000256" key="4">
    <source>
        <dbReference type="ARBA" id="ARBA00023242"/>
    </source>
</evidence>
<name>A0A0P1BKB8_9BASI</name>
<feature type="compositionally biased region" description="Basic residues" evidence="5">
    <location>
        <begin position="659"/>
        <end position="672"/>
    </location>
</feature>
<feature type="compositionally biased region" description="Basic residues" evidence="5">
    <location>
        <begin position="785"/>
        <end position="797"/>
    </location>
</feature>
<accession>A0A0P1BKB8</accession>
<feature type="domain" description="NUC153" evidence="6">
    <location>
        <begin position="819"/>
        <end position="846"/>
    </location>
</feature>
<evidence type="ECO:0000256" key="2">
    <source>
        <dbReference type="ARBA" id="ARBA00009087"/>
    </source>
</evidence>
<dbReference type="Proteomes" id="UP000054845">
    <property type="component" value="Unassembled WGS sequence"/>
</dbReference>
<evidence type="ECO:0000313" key="8">
    <source>
        <dbReference type="EMBL" id="CEH16849.1"/>
    </source>
</evidence>
<evidence type="ECO:0000259" key="7">
    <source>
        <dbReference type="Pfam" id="PF25121"/>
    </source>
</evidence>
<dbReference type="Pfam" id="PF08159">
    <property type="entry name" value="NUC153"/>
    <property type="match status" value="1"/>
</dbReference>
<evidence type="ECO:0000313" key="9">
    <source>
        <dbReference type="Proteomes" id="UP000054845"/>
    </source>
</evidence>
<feature type="compositionally biased region" description="Basic and acidic residues" evidence="5">
    <location>
        <begin position="874"/>
        <end position="903"/>
    </location>
</feature>
<feature type="compositionally biased region" description="Acidic residues" evidence="5">
    <location>
        <begin position="410"/>
        <end position="423"/>
    </location>
</feature>
<evidence type="ECO:0000256" key="3">
    <source>
        <dbReference type="ARBA" id="ARBA00023054"/>
    </source>
</evidence>
<evidence type="ECO:0000259" key="6">
    <source>
        <dbReference type="Pfam" id="PF08159"/>
    </source>
</evidence>
<feature type="region of interest" description="Disordered" evidence="5">
    <location>
        <begin position="638"/>
        <end position="815"/>
    </location>
</feature>
<feature type="region of interest" description="Disordered" evidence="5">
    <location>
        <begin position="372"/>
        <end position="423"/>
    </location>
</feature>
<keyword evidence="4" id="KW-0539">Nucleus</keyword>
<dbReference type="InterPro" id="IPR056750">
    <property type="entry name" value="RRM_ESF1"/>
</dbReference>
<feature type="region of interest" description="Disordered" evidence="5">
    <location>
        <begin position="601"/>
        <end position="621"/>
    </location>
</feature>
<dbReference type="GO" id="GO:0005730">
    <property type="term" value="C:nucleolus"/>
    <property type="evidence" value="ECO:0007669"/>
    <property type="project" value="UniProtKB-SubCell"/>
</dbReference>
<dbReference type="InterPro" id="IPR012580">
    <property type="entry name" value="NUC153"/>
</dbReference>
<feature type="compositionally biased region" description="Basic and acidic residues" evidence="5">
    <location>
        <begin position="372"/>
        <end position="389"/>
    </location>
</feature>
<feature type="compositionally biased region" description="Basic and acidic residues" evidence="5">
    <location>
        <begin position="713"/>
        <end position="724"/>
    </location>
</feature>
<feature type="region of interest" description="Disordered" evidence="5">
    <location>
        <begin position="832"/>
        <end position="909"/>
    </location>
</feature>
<dbReference type="GO" id="GO:0006364">
    <property type="term" value="P:rRNA processing"/>
    <property type="evidence" value="ECO:0007669"/>
    <property type="project" value="InterPro"/>
</dbReference>
<dbReference type="PANTHER" id="PTHR12202">
    <property type="entry name" value="ESF1 HOMOLOG"/>
    <property type="match status" value="1"/>
</dbReference>
<feature type="region of interest" description="Disordered" evidence="5">
    <location>
        <begin position="247"/>
        <end position="288"/>
    </location>
</feature>
<feature type="compositionally biased region" description="Acidic residues" evidence="5">
    <location>
        <begin position="138"/>
        <end position="148"/>
    </location>
</feature>
<protein>
    <submittedName>
        <fullName evidence="8">Uncharacterized conserved protein</fullName>
    </submittedName>
</protein>
<dbReference type="STRING" id="401625.A0A0P1BKB8"/>
<dbReference type="InterPro" id="IPR039754">
    <property type="entry name" value="Esf1"/>
</dbReference>
<feature type="compositionally biased region" description="Basic residues" evidence="5">
    <location>
        <begin position="725"/>
        <end position="736"/>
    </location>
</feature>
<dbReference type="AlphaFoldDB" id="A0A0P1BKB8"/>
<feature type="domain" description="ESF1 RRM" evidence="7">
    <location>
        <begin position="352"/>
        <end position="491"/>
    </location>
</feature>
<organism evidence="8 9">
    <name type="scientific">Ceraceosorus bombacis</name>
    <dbReference type="NCBI Taxonomy" id="401625"/>
    <lineage>
        <taxon>Eukaryota</taxon>
        <taxon>Fungi</taxon>
        <taxon>Dikarya</taxon>
        <taxon>Basidiomycota</taxon>
        <taxon>Ustilaginomycotina</taxon>
        <taxon>Exobasidiomycetes</taxon>
        <taxon>Ceraceosorales</taxon>
        <taxon>Ceraceosoraceae</taxon>
        <taxon>Ceraceosorus</taxon>
    </lineage>
</organism>
<keyword evidence="9" id="KW-1185">Reference proteome</keyword>
<dbReference type="GO" id="GO:0003723">
    <property type="term" value="F:RNA binding"/>
    <property type="evidence" value="ECO:0007669"/>
    <property type="project" value="TreeGrafter"/>
</dbReference>
<feature type="compositionally biased region" description="Basic and acidic residues" evidence="5">
    <location>
        <begin position="772"/>
        <end position="784"/>
    </location>
</feature>
<sequence length="909" mass="101694">MAKQKKQRDDQAGHSANDDAARHAPAQTDARFARLHTDPRFLRPAAHTSKVVLDNRFAHLLKPDSRSSSNGSSNKHRVDKFGRKLSQRDEQEDLARFYTLNERDGDGGGDEEEEQEESEESDGGAAVDYARGEGLLDSSEEEDSDENDREVRDTDDQDSLSSSDDYDGVLLGRADARRRAKKLAKQQRQQRQQRQQPQDGQSESDDEGHHDILDIDSEDASRTAGAAIAANAKLSKKALRSIDQLSLANQRAQQEAEEEQVNGGGNSSSSSSRQRPRDADNVPRAGSKILRGDATRRLALVNLDWDHVKAIDLLMIFTSLVSPTSTREAGVALLADVAQGGDSGKDGRASRSSTMPVKGRILNVRIYPSEFGQERMEKENREGPPREIFKQVSDVPSGSSSKKSRKRAEDEDEEEEEDEDDIWNVDEGGEFDEEMLRRYQLQRLRYYYAVATFSSAAVAQHVYDELDGSEMEKTANVFDCRFIPEELDFPNHQGGVDGWRDEANENTHASLSTYKGVDFTTAALRHSKVKLTWDADDASRSKITRAAQRELSKTELRDEDFKAYLASGSEDEGDSATPAQEEDARAKARFRALMGLDQEDAGGARRKGQTHQVFDDYREPDTEQGDMQITFMPGLSEAAAKKASGARKGPEDETTLDKYRRKQKEKKAKKKTGMQEELAEQDETPEDEAITFDDPFFAGGDEDDDFAAALAAEEGRGVGSSEEKKKKKKKKRANSKRPKDASDEDGKEEQRRKAELQLMVDSDSDGGGQGHFDMRDVLRAESGKDKKKRGRRGKRSKDKAGDAQPSGKVQKDFDLDVADARFKNVFEDHRYALDPSHPSFIKTKAMDKLLKERRKRREEGDEAPRLGHSNGSARAREDQPTDVRDLVMGLKRRDQGPGKEQASRKKHKR</sequence>
<keyword evidence="3" id="KW-0175">Coiled coil</keyword>
<feature type="compositionally biased region" description="Basic and acidic residues" evidence="5">
    <location>
        <begin position="648"/>
        <end position="658"/>
    </location>
</feature>
<comment type="similarity">
    <text evidence="2">Belongs to the ESF1 family.</text>
</comment>
<reference evidence="8 9" key="1">
    <citation type="submission" date="2014-09" db="EMBL/GenBank/DDBJ databases">
        <authorList>
            <person name="Magalhaes I.L.F."/>
            <person name="Oliveira U."/>
            <person name="Santos F.R."/>
            <person name="Vidigal T.H.D.A."/>
            <person name="Brescovit A.D."/>
            <person name="Santos A.J."/>
        </authorList>
    </citation>
    <scope>NUCLEOTIDE SEQUENCE [LARGE SCALE GENOMIC DNA]</scope>
</reference>
<feature type="compositionally biased region" description="Basic residues" evidence="5">
    <location>
        <begin position="176"/>
        <end position="185"/>
    </location>
</feature>
<feature type="region of interest" description="Disordered" evidence="5">
    <location>
        <begin position="60"/>
        <end position="224"/>
    </location>
</feature>
<feature type="compositionally biased region" description="Basic and acidic residues" evidence="5">
    <location>
        <begin position="79"/>
        <end position="106"/>
    </location>
</feature>
<proteinExistence type="inferred from homology"/>
<feature type="region of interest" description="Disordered" evidence="5">
    <location>
        <begin position="1"/>
        <end position="35"/>
    </location>
</feature>
<dbReference type="OrthoDB" id="431825at2759"/>
<feature type="domain" description="ESF1 RRM" evidence="7">
    <location>
        <begin position="295"/>
        <end position="324"/>
    </location>
</feature>
<dbReference type="EMBL" id="CCYA01000391">
    <property type="protein sequence ID" value="CEH16849.1"/>
    <property type="molecule type" value="Genomic_DNA"/>
</dbReference>
<comment type="subcellular location">
    <subcellularLocation>
        <location evidence="1">Nucleus</location>
        <location evidence="1">Nucleolus</location>
    </subcellularLocation>
</comment>